<dbReference type="PRINTS" id="PR00038">
    <property type="entry name" value="HTHLUXR"/>
</dbReference>
<dbReference type="Pfam" id="PF03472">
    <property type="entry name" value="Autoind_bind"/>
    <property type="match status" value="1"/>
</dbReference>
<dbReference type="EMBL" id="QYUK01000011">
    <property type="protein sequence ID" value="RJF89243.1"/>
    <property type="molecule type" value="Genomic_DNA"/>
</dbReference>
<dbReference type="GO" id="GO:0006355">
    <property type="term" value="P:regulation of DNA-templated transcription"/>
    <property type="evidence" value="ECO:0007669"/>
    <property type="project" value="InterPro"/>
</dbReference>
<dbReference type="AlphaFoldDB" id="A0A418WGR8"/>
<dbReference type="InterPro" id="IPR016032">
    <property type="entry name" value="Sig_transdc_resp-reg_C-effctor"/>
</dbReference>
<dbReference type="SUPFAM" id="SSF46894">
    <property type="entry name" value="C-terminal effector domain of the bipartite response regulators"/>
    <property type="match status" value="1"/>
</dbReference>
<evidence type="ECO:0000313" key="6">
    <source>
        <dbReference type="EMBL" id="RJF89243.1"/>
    </source>
</evidence>
<dbReference type="InterPro" id="IPR000792">
    <property type="entry name" value="Tscrpt_reg_LuxR_C"/>
</dbReference>
<dbReference type="SUPFAM" id="SSF75516">
    <property type="entry name" value="Pheromone-binding domain of LuxR-like quorum-sensing transcription factors"/>
    <property type="match status" value="1"/>
</dbReference>
<comment type="caution">
    <text evidence="6">The sequence shown here is derived from an EMBL/GenBank/DDBJ whole genome shotgun (WGS) entry which is preliminary data.</text>
</comment>
<gene>
    <name evidence="6" type="ORF">D3874_21595</name>
</gene>
<keyword evidence="2" id="KW-0238">DNA-binding</keyword>
<dbReference type="PANTHER" id="PTHR44688">
    <property type="entry name" value="DNA-BINDING TRANSCRIPTIONAL ACTIVATOR DEVR_DOSR"/>
    <property type="match status" value="1"/>
</dbReference>
<dbReference type="GO" id="GO:0003677">
    <property type="term" value="F:DNA binding"/>
    <property type="evidence" value="ECO:0007669"/>
    <property type="project" value="UniProtKB-KW"/>
</dbReference>
<dbReference type="InterPro" id="IPR036693">
    <property type="entry name" value="TF_LuxR_autoind-bd_dom_sf"/>
</dbReference>
<keyword evidence="3" id="KW-0804">Transcription</keyword>
<reference evidence="6 7" key="1">
    <citation type="submission" date="2018-09" db="EMBL/GenBank/DDBJ databases">
        <authorList>
            <person name="Zhu H."/>
        </authorList>
    </citation>
    <scope>NUCLEOTIDE SEQUENCE [LARGE SCALE GENOMIC DNA]</scope>
    <source>
        <strain evidence="6 7">K1W22B-8</strain>
    </source>
</reference>
<keyword evidence="1" id="KW-0805">Transcription regulation</keyword>
<accession>A0A418WGR8</accession>
<evidence type="ECO:0000256" key="3">
    <source>
        <dbReference type="ARBA" id="ARBA00023163"/>
    </source>
</evidence>
<dbReference type="PROSITE" id="PS50043">
    <property type="entry name" value="HTH_LUXR_2"/>
    <property type="match status" value="1"/>
</dbReference>
<dbReference type="Gene3D" id="1.10.10.10">
    <property type="entry name" value="Winged helix-like DNA-binding domain superfamily/Winged helix DNA-binding domain"/>
    <property type="match status" value="1"/>
</dbReference>
<dbReference type="InterPro" id="IPR005143">
    <property type="entry name" value="TF_LuxR_autoind-bd_dom"/>
</dbReference>
<dbReference type="Proteomes" id="UP000284605">
    <property type="component" value="Unassembled WGS sequence"/>
</dbReference>
<dbReference type="Gene3D" id="3.30.450.80">
    <property type="entry name" value="Transcription factor LuxR-like, autoinducer-binding domain"/>
    <property type="match status" value="1"/>
</dbReference>
<dbReference type="Pfam" id="PF00196">
    <property type="entry name" value="GerE"/>
    <property type="match status" value="1"/>
</dbReference>
<evidence type="ECO:0000256" key="1">
    <source>
        <dbReference type="ARBA" id="ARBA00023015"/>
    </source>
</evidence>
<proteinExistence type="predicted"/>
<evidence type="ECO:0000259" key="5">
    <source>
        <dbReference type="PROSITE" id="PS50043"/>
    </source>
</evidence>
<dbReference type="InterPro" id="IPR036388">
    <property type="entry name" value="WH-like_DNA-bd_sf"/>
</dbReference>
<evidence type="ECO:0000313" key="7">
    <source>
        <dbReference type="Proteomes" id="UP000284605"/>
    </source>
</evidence>
<protein>
    <recommendedName>
        <fullName evidence="5">HTH luxR-type domain-containing protein</fullName>
    </recommendedName>
</protein>
<keyword evidence="7" id="KW-1185">Reference proteome</keyword>
<evidence type="ECO:0000256" key="2">
    <source>
        <dbReference type="ARBA" id="ARBA00023125"/>
    </source>
</evidence>
<feature type="region of interest" description="Disordered" evidence="4">
    <location>
        <begin position="1"/>
        <end position="57"/>
    </location>
</feature>
<dbReference type="PANTHER" id="PTHR44688:SF16">
    <property type="entry name" value="DNA-BINDING TRANSCRIPTIONAL ACTIVATOR DEVR_DOSR"/>
    <property type="match status" value="1"/>
</dbReference>
<dbReference type="CDD" id="cd06170">
    <property type="entry name" value="LuxR_C_like"/>
    <property type="match status" value="1"/>
</dbReference>
<name>A0A418WGR8_9PROT</name>
<dbReference type="SMART" id="SM00421">
    <property type="entry name" value="HTH_LUXR"/>
    <property type="match status" value="1"/>
</dbReference>
<feature type="domain" description="HTH luxR-type" evidence="5">
    <location>
        <begin position="285"/>
        <end position="350"/>
    </location>
</feature>
<evidence type="ECO:0000256" key="4">
    <source>
        <dbReference type="SAM" id="MobiDB-lite"/>
    </source>
</evidence>
<sequence>MPGAMATSPTPCPTMNRAIARRTRRRGCAISPKGLPRPAARGPAPPPGGGVAPGGRALAARSVDAHCRPRGAADLHRRADPARAWPRCPRPPVERHASPWRNPRKCGQSERALIEAGSPVDDFFDVAEQIDTAETAFDALAHLTRAAARHGFSAAACMELVIPDQMPPDALVLLNLPLPWVEHYIANDFAVVDPVLGQVLKGTAPFTWEEASVGARHGARRVMNEAADFGLRAGITFPMHGSNGYRAELTLAGDRFTDDPKALRALRFLAISTHDRARALIPRLSLAPPPKLSDRERECLHWVAGGKSDWAISQIIGISETTVHWHIERAKRKFAAATRIQAVVAAIRAGELRP</sequence>
<organism evidence="6 7">
    <name type="scientific">Oleomonas cavernae</name>
    <dbReference type="NCBI Taxonomy" id="2320859"/>
    <lineage>
        <taxon>Bacteria</taxon>
        <taxon>Pseudomonadati</taxon>
        <taxon>Pseudomonadota</taxon>
        <taxon>Alphaproteobacteria</taxon>
        <taxon>Acetobacterales</taxon>
        <taxon>Acetobacteraceae</taxon>
        <taxon>Oleomonas</taxon>
    </lineage>
</organism>